<reference evidence="2 3" key="1">
    <citation type="submission" date="2016-10" db="EMBL/GenBank/DDBJ databases">
        <authorList>
            <person name="de Groot N.N."/>
        </authorList>
    </citation>
    <scope>NUCLEOTIDE SEQUENCE [LARGE SCALE GENOMIC DNA]</scope>
    <source>
        <strain evidence="2 3">DSM 18610</strain>
    </source>
</reference>
<keyword evidence="3" id="KW-1185">Reference proteome</keyword>
<dbReference type="EMBL" id="FOGG01000001">
    <property type="protein sequence ID" value="SEQ79502.1"/>
    <property type="molecule type" value="Genomic_DNA"/>
</dbReference>
<dbReference type="OrthoDB" id="792876at2"/>
<evidence type="ECO:0000313" key="3">
    <source>
        <dbReference type="Proteomes" id="UP000199572"/>
    </source>
</evidence>
<feature type="chain" id="PRO_5011738096" evidence="1">
    <location>
        <begin position="22"/>
        <end position="154"/>
    </location>
</feature>
<dbReference type="SUPFAM" id="SSF54427">
    <property type="entry name" value="NTF2-like"/>
    <property type="match status" value="1"/>
</dbReference>
<dbReference type="AlphaFoldDB" id="A0A1H9IYA4"/>
<gene>
    <name evidence="2" type="ORF">SAMN04488023_101140</name>
</gene>
<evidence type="ECO:0000256" key="1">
    <source>
        <dbReference type="SAM" id="SignalP"/>
    </source>
</evidence>
<keyword evidence="1" id="KW-0732">Signal</keyword>
<accession>A0A1H9IYA4</accession>
<dbReference type="RefSeq" id="WP_139180104.1">
    <property type="nucleotide sequence ID" value="NZ_FOGG01000001.1"/>
</dbReference>
<feature type="signal peptide" evidence="1">
    <location>
        <begin position="1"/>
        <end position="21"/>
    </location>
</feature>
<proteinExistence type="predicted"/>
<sequence>MKLKALVILLLGIIITGNAVAGDKPTVSHSSVINHFMDSYINSDYKKLKEVLSEDAVFTSNRDVRVVKHNASDVLNQMKKNEGVKQGDCNISASIVSETDAVVIARVDINYELFDGNQQNYVVIERNKAGEWKITQVYKMFMVGDTDAKKLVSN</sequence>
<evidence type="ECO:0000313" key="2">
    <source>
        <dbReference type="EMBL" id="SEQ79502.1"/>
    </source>
</evidence>
<dbReference type="Gene3D" id="3.10.450.50">
    <property type="match status" value="1"/>
</dbReference>
<dbReference type="Proteomes" id="UP000199572">
    <property type="component" value="Unassembled WGS sequence"/>
</dbReference>
<name>A0A1H9IYA4_9SPHI</name>
<organism evidence="2 3">
    <name type="scientific">Pedobacter rhizosphaerae</name>
    <dbReference type="NCBI Taxonomy" id="390241"/>
    <lineage>
        <taxon>Bacteria</taxon>
        <taxon>Pseudomonadati</taxon>
        <taxon>Bacteroidota</taxon>
        <taxon>Sphingobacteriia</taxon>
        <taxon>Sphingobacteriales</taxon>
        <taxon>Sphingobacteriaceae</taxon>
        <taxon>Pedobacter</taxon>
    </lineage>
</organism>
<dbReference type="InterPro" id="IPR032710">
    <property type="entry name" value="NTF2-like_dom_sf"/>
</dbReference>
<protein>
    <submittedName>
        <fullName evidence="2">Lumazine-binding domain</fullName>
    </submittedName>
</protein>